<feature type="transmembrane region" description="Helical" evidence="5">
    <location>
        <begin position="78"/>
        <end position="99"/>
    </location>
</feature>
<feature type="transmembrane region" description="Helical" evidence="5">
    <location>
        <begin position="7"/>
        <end position="26"/>
    </location>
</feature>
<evidence type="ECO:0000313" key="6">
    <source>
        <dbReference type="EMBL" id="SHE40857.1"/>
    </source>
</evidence>
<dbReference type="STRING" id="1155689.SAMN05444278_101547"/>
<dbReference type="Gene3D" id="1.20.120.1630">
    <property type="match status" value="1"/>
</dbReference>
<evidence type="ECO:0000256" key="5">
    <source>
        <dbReference type="SAM" id="Phobius"/>
    </source>
</evidence>
<dbReference type="Proteomes" id="UP000184462">
    <property type="component" value="Unassembled WGS sequence"/>
</dbReference>
<dbReference type="InterPro" id="IPR052527">
    <property type="entry name" value="Metal_cation-efflux_comp"/>
</dbReference>
<dbReference type="PANTHER" id="PTHR43847">
    <property type="entry name" value="BLL3993 PROTEIN"/>
    <property type="match status" value="1"/>
</dbReference>
<keyword evidence="2 5" id="KW-0812">Transmembrane</keyword>
<evidence type="ECO:0000256" key="4">
    <source>
        <dbReference type="ARBA" id="ARBA00023136"/>
    </source>
</evidence>
<dbReference type="EMBL" id="FQTW01000001">
    <property type="protein sequence ID" value="SHE40857.1"/>
    <property type="molecule type" value="Genomic_DNA"/>
</dbReference>
<keyword evidence="6" id="KW-0808">Transferase</keyword>
<evidence type="ECO:0000256" key="3">
    <source>
        <dbReference type="ARBA" id="ARBA00022989"/>
    </source>
</evidence>
<dbReference type="OrthoDB" id="9809773at2"/>
<feature type="transmembrane region" description="Helical" evidence="5">
    <location>
        <begin position="38"/>
        <end position="57"/>
    </location>
</feature>
<dbReference type="GO" id="GO:0008168">
    <property type="term" value="F:methyltransferase activity"/>
    <property type="evidence" value="ECO:0007669"/>
    <property type="project" value="UniProtKB-KW"/>
</dbReference>
<accession>A0A1M4T9D0</accession>
<sequence>MPKLKDLIYVSLQAVLFVLYVIPVQIEVSLLIDVSGWFWWAFIGIGVIIGLLALLQLNTNLSPFPSPKHDSTLMTSGVFKYIRHPIYTAILLVCFSYAMLNSNSWKLIISFSLLILFWFKSTYEEQLLRKKFPDYKAYQSKTGRFFPKF</sequence>
<reference evidence="6 7" key="1">
    <citation type="submission" date="2016-11" db="EMBL/GenBank/DDBJ databases">
        <authorList>
            <person name="Jaros S."/>
            <person name="Januszkiewicz K."/>
            <person name="Wedrychowicz H."/>
        </authorList>
    </citation>
    <scope>NUCLEOTIDE SEQUENCE [LARGE SCALE GENOMIC DNA]</scope>
    <source>
        <strain evidence="6 7">DSM 25661</strain>
    </source>
</reference>
<gene>
    <name evidence="6" type="ORF">SAMN05444278_101547</name>
</gene>
<keyword evidence="7" id="KW-1185">Reference proteome</keyword>
<dbReference type="InterPro" id="IPR007318">
    <property type="entry name" value="Phopholipid_MeTrfase"/>
</dbReference>
<evidence type="ECO:0000256" key="1">
    <source>
        <dbReference type="ARBA" id="ARBA00004127"/>
    </source>
</evidence>
<dbReference type="GO" id="GO:0032259">
    <property type="term" value="P:methylation"/>
    <property type="evidence" value="ECO:0007669"/>
    <property type="project" value="UniProtKB-KW"/>
</dbReference>
<evidence type="ECO:0000313" key="7">
    <source>
        <dbReference type="Proteomes" id="UP000184462"/>
    </source>
</evidence>
<evidence type="ECO:0000256" key="2">
    <source>
        <dbReference type="ARBA" id="ARBA00022692"/>
    </source>
</evidence>
<protein>
    <submittedName>
        <fullName evidence="6">Protein-S-isoprenylcysteine O-methyltransferase Ste14</fullName>
    </submittedName>
</protein>
<dbReference type="AlphaFoldDB" id="A0A1M4T9D0"/>
<keyword evidence="3 5" id="KW-1133">Transmembrane helix</keyword>
<comment type="subcellular location">
    <subcellularLocation>
        <location evidence="1">Endomembrane system</location>
        <topology evidence="1">Multi-pass membrane protein</topology>
    </subcellularLocation>
</comment>
<keyword evidence="6" id="KW-0489">Methyltransferase</keyword>
<dbReference type="Pfam" id="PF04191">
    <property type="entry name" value="PEMT"/>
    <property type="match status" value="1"/>
</dbReference>
<dbReference type="RefSeq" id="WP_073191682.1">
    <property type="nucleotide sequence ID" value="NZ_FQTW01000001.1"/>
</dbReference>
<keyword evidence="4 5" id="KW-0472">Membrane</keyword>
<name>A0A1M4T9D0_9FLAO</name>
<proteinExistence type="predicted"/>
<organism evidence="6 7">
    <name type="scientific">Psychroflexus salarius</name>
    <dbReference type="NCBI Taxonomy" id="1155689"/>
    <lineage>
        <taxon>Bacteria</taxon>
        <taxon>Pseudomonadati</taxon>
        <taxon>Bacteroidota</taxon>
        <taxon>Flavobacteriia</taxon>
        <taxon>Flavobacteriales</taxon>
        <taxon>Flavobacteriaceae</taxon>
        <taxon>Psychroflexus</taxon>
    </lineage>
</organism>
<dbReference type="PANTHER" id="PTHR43847:SF1">
    <property type="entry name" value="BLL3993 PROTEIN"/>
    <property type="match status" value="1"/>
</dbReference>
<dbReference type="GO" id="GO:0012505">
    <property type="term" value="C:endomembrane system"/>
    <property type="evidence" value="ECO:0007669"/>
    <property type="project" value="UniProtKB-SubCell"/>
</dbReference>